<dbReference type="GO" id="GO:0007154">
    <property type="term" value="P:cell communication"/>
    <property type="evidence" value="ECO:0007669"/>
    <property type="project" value="InterPro"/>
</dbReference>
<feature type="disulfide bond" evidence="5">
    <location>
        <begin position="82"/>
        <end position="91"/>
    </location>
</feature>
<evidence type="ECO:0000256" key="4">
    <source>
        <dbReference type="ARBA" id="ARBA00023157"/>
    </source>
</evidence>
<dbReference type="InterPro" id="IPR001774">
    <property type="entry name" value="DSL"/>
</dbReference>
<evidence type="ECO:0000313" key="10">
    <source>
        <dbReference type="Proteomes" id="UP000230423"/>
    </source>
</evidence>
<dbReference type="Gene3D" id="2.10.25.140">
    <property type="match status" value="1"/>
</dbReference>
<keyword evidence="4 5" id="KW-1015">Disulfide bond</keyword>
<keyword evidence="2 6" id="KW-0245">EGF-like domain</keyword>
<evidence type="ECO:0000256" key="1">
    <source>
        <dbReference type="ARBA" id="ARBA00022473"/>
    </source>
</evidence>
<keyword evidence="6 7" id="KW-0812">Transmembrane</keyword>
<gene>
    <name evidence="9" type="ORF">TELCIR_14363</name>
</gene>
<dbReference type="SMART" id="SM00051">
    <property type="entry name" value="DSL"/>
    <property type="match status" value="1"/>
</dbReference>
<feature type="transmembrane region" description="Helical" evidence="7">
    <location>
        <begin position="128"/>
        <end position="148"/>
    </location>
</feature>
<evidence type="ECO:0000256" key="3">
    <source>
        <dbReference type="ARBA" id="ARBA00022737"/>
    </source>
</evidence>
<protein>
    <recommendedName>
        <fullName evidence="6">Delta-like protein</fullName>
    </recommendedName>
</protein>
<dbReference type="GO" id="GO:0016020">
    <property type="term" value="C:membrane"/>
    <property type="evidence" value="ECO:0007669"/>
    <property type="project" value="UniProtKB-SubCell"/>
</dbReference>
<comment type="function">
    <text evidence="6">Putative Notch ligand involved in the mediation of Notch signaling.</text>
</comment>
<comment type="caution">
    <text evidence="5">Lacks conserved residue(s) required for the propagation of feature annotation.</text>
</comment>
<evidence type="ECO:0000256" key="2">
    <source>
        <dbReference type="ARBA" id="ARBA00022536"/>
    </source>
</evidence>
<evidence type="ECO:0000256" key="7">
    <source>
        <dbReference type="SAM" id="Phobius"/>
    </source>
</evidence>
<evidence type="ECO:0000256" key="6">
    <source>
        <dbReference type="RuleBase" id="RU280815"/>
    </source>
</evidence>
<dbReference type="AlphaFoldDB" id="A0A2G9U2U1"/>
<feature type="domain" description="DSL" evidence="8">
    <location>
        <begin position="49"/>
        <end position="91"/>
    </location>
</feature>
<accession>A0A2G9U2U1</accession>
<dbReference type="EMBL" id="KZ350299">
    <property type="protein sequence ID" value="PIO64022.1"/>
    <property type="molecule type" value="Genomic_DNA"/>
</dbReference>
<keyword evidence="3 6" id="KW-0677">Repeat</keyword>
<keyword evidence="6 7" id="KW-0472">Membrane</keyword>
<keyword evidence="1 6" id="KW-0217">Developmental protein</keyword>
<keyword evidence="10" id="KW-1185">Reference proteome</keyword>
<keyword evidence="6 7" id="KW-1133">Transmembrane helix</keyword>
<proteinExistence type="predicted"/>
<feature type="disulfide bond" evidence="5">
    <location>
        <begin position="51"/>
        <end position="60"/>
    </location>
</feature>
<keyword evidence="6" id="KW-0732">Signal</keyword>
<dbReference type="PROSITE" id="PS51051">
    <property type="entry name" value="DSL"/>
    <property type="match status" value="1"/>
</dbReference>
<dbReference type="FunFam" id="2.10.25.140:FF:000002">
    <property type="entry name" value="Delta-like protein"/>
    <property type="match status" value="1"/>
</dbReference>
<sequence>LRFEACIIYHKFDIAGYQDFIRERFLVDGSLPVRTVTTVAEFLEIEFHITCDQNYFGLRCDRFCKTDDKSHLTCSQNGEKICRLGWTGENCSRIEEHGGGRLIISRLVSPNHNFDMFSFTKKYAGEHAFIFSVAVFFTLFIGFTLYLLNS</sequence>
<organism evidence="9 10">
    <name type="scientific">Teladorsagia circumcincta</name>
    <name type="common">Brown stomach worm</name>
    <name type="synonym">Ostertagia circumcincta</name>
    <dbReference type="NCBI Taxonomy" id="45464"/>
    <lineage>
        <taxon>Eukaryota</taxon>
        <taxon>Metazoa</taxon>
        <taxon>Ecdysozoa</taxon>
        <taxon>Nematoda</taxon>
        <taxon>Chromadorea</taxon>
        <taxon>Rhabditida</taxon>
        <taxon>Rhabditina</taxon>
        <taxon>Rhabditomorpha</taxon>
        <taxon>Strongyloidea</taxon>
        <taxon>Trichostrongylidae</taxon>
        <taxon>Teladorsagia</taxon>
    </lineage>
</organism>
<reference evidence="9 10" key="1">
    <citation type="submission" date="2015-09" db="EMBL/GenBank/DDBJ databases">
        <title>Draft genome of the parasitic nematode Teladorsagia circumcincta isolate WARC Sus (inbred).</title>
        <authorList>
            <person name="Mitreva M."/>
        </authorList>
    </citation>
    <scope>NUCLEOTIDE SEQUENCE [LARGE SCALE GENOMIC DNA]</scope>
    <source>
        <strain evidence="9 10">S</strain>
    </source>
</reference>
<comment type="subcellular location">
    <subcellularLocation>
        <location evidence="6">Membrane</location>
        <topology evidence="6">Single-pass type I membrane protein</topology>
    </subcellularLocation>
</comment>
<feature type="non-terminal residue" evidence="9">
    <location>
        <position position="1"/>
    </location>
</feature>
<dbReference type="Pfam" id="PF01414">
    <property type="entry name" value="DSL"/>
    <property type="match status" value="1"/>
</dbReference>
<dbReference type="Proteomes" id="UP000230423">
    <property type="component" value="Unassembled WGS sequence"/>
</dbReference>
<name>A0A2G9U2U1_TELCI</name>
<dbReference type="OrthoDB" id="5804093at2759"/>
<evidence type="ECO:0000259" key="8">
    <source>
        <dbReference type="PROSITE" id="PS51051"/>
    </source>
</evidence>
<evidence type="ECO:0000256" key="5">
    <source>
        <dbReference type="PROSITE-ProRule" id="PRU00377"/>
    </source>
</evidence>
<evidence type="ECO:0000313" key="9">
    <source>
        <dbReference type="EMBL" id="PIO64022.1"/>
    </source>
</evidence>